<feature type="transmembrane region" description="Helical" evidence="1">
    <location>
        <begin position="40"/>
        <end position="67"/>
    </location>
</feature>
<dbReference type="EMBL" id="JAZDQT010000002">
    <property type="protein sequence ID" value="MEE1945549.1"/>
    <property type="molecule type" value="Genomic_DNA"/>
</dbReference>
<dbReference type="Proteomes" id="UP001336835">
    <property type="component" value="Unassembled WGS sequence"/>
</dbReference>
<keyword evidence="1" id="KW-0472">Membrane</keyword>
<evidence type="ECO:0008006" key="4">
    <source>
        <dbReference type="Google" id="ProtNLM"/>
    </source>
</evidence>
<gene>
    <name evidence="2" type="ORF">VRU48_10565</name>
</gene>
<feature type="transmembrane region" description="Helical" evidence="1">
    <location>
        <begin position="6"/>
        <end position="28"/>
    </location>
</feature>
<proteinExistence type="predicted"/>
<name>A0ABU7I8K1_9SPHI</name>
<evidence type="ECO:0000256" key="1">
    <source>
        <dbReference type="SAM" id="Phobius"/>
    </source>
</evidence>
<evidence type="ECO:0000313" key="2">
    <source>
        <dbReference type="EMBL" id="MEE1945549.1"/>
    </source>
</evidence>
<dbReference type="RefSeq" id="WP_330107895.1">
    <property type="nucleotide sequence ID" value="NZ_JAZDQT010000002.1"/>
</dbReference>
<organism evidence="2 3">
    <name type="scientific">Pedobacter albus</name>
    <dbReference type="NCBI Taxonomy" id="3113905"/>
    <lineage>
        <taxon>Bacteria</taxon>
        <taxon>Pseudomonadati</taxon>
        <taxon>Bacteroidota</taxon>
        <taxon>Sphingobacteriia</taxon>
        <taxon>Sphingobacteriales</taxon>
        <taxon>Sphingobacteriaceae</taxon>
        <taxon>Pedobacter</taxon>
    </lineage>
</organism>
<keyword evidence="1" id="KW-1133">Transmembrane helix</keyword>
<protein>
    <recommendedName>
        <fullName evidence="4">DUF2768 domain-containing protein</fullName>
    </recommendedName>
</protein>
<evidence type="ECO:0000313" key="3">
    <source>
        <dbReference type="Proteomes" id="UP001336835"/>
    </source>
</evidence>
<keyword evidence="1" id="KW-0812">Transmembrane</keyword>
<sequence length="68" mass="6968">MEGIIVLSLLYWAIAGILFLVGIIMLIARSSTDKPVKPGLRLIIIAAIMVVVGAGACALIIGGIGGIH</sequence>
<comment type="caution">
    <text evidence="2">The sequence shown here is derived from an EMBL/GenBank/DDBJ whole genome shotgun (WGS) entry which is preliminary data.</text>
</comment>
<keyword evidence="3" id="KW-1185">Reference proteome</keyword>
<accession>A0ABU7I8K1</accession>
<reference evidence="2 3" key="1">
    <citation type="submission" date="2024-01" db="EMBL/GenBank/DDBJ databases">
        <title>Pedobacter sp. nov., isolated from fresh soil.</title>
        <authorList>
            <person name="Le N.T.T."/>
        </authorList>
    </citation>
    <scope>NUCLEOTIDE SEQUENCE [LARGE SCALE GENOMIC DNA]</scope>
    <source>
        <strain evidence="2 3">KR3-3</strain>
    </source>
</reference>